<dbReference type="SUPFAM" id="SSF52172">
    <property type="entry name" value="CheY-like"/>
    <property type="match status" value="1"/>
</dbReference>
<dbReference type="SMART" id="SM00448">
    <property type="entry name" value="REC"/>
    <property type="match status" value="1"/>
</dbReference>
<dbReference type="InterPro" id="IPR052893">
    <property type="entry name" value="TCS_response_regulator"/>
</dbReference>
<evidence type="ECO:0000313" key="4">
    <source>
        <dbReference type="Proteomes" id="UP000315439"/>
    </source>
</evidence>
<comment type="caution">
    <text evidence="3">The sequence shown here is derived from an EMBL/GenBank/DDBJ whole genome shotgun (WGS) entry which is preliminary data.</text>
</comment>
<evidence type="ECO:0000313" key="3">
    <source>
        <dbReference type="EMBL" id="TQV86019.1"/>
    </source>
</evidence>
<feature type="domain" description="Response regulatory" evidence="2">
    <location>
        <begin position="5"/>
        <end position="134"/>
    </location>
</feature>
<gene>
    <name evidence="3" type="ORF">FLL46_18180</name>
</gene>
<evidence type="ECO:0000256" key="1">
    <source>
        <dbReference type="PROSITE-ProRule" id="PRU00169"/>
    </source>
</evidence>
<accession>A0A545U9A6</accession>
<dbReference type="EMBL" id="VIKS01000011">
    <property type="protein sequence ID" value="TQV86019.1"/>
    <property type="molecule type" value="Genomic_DNA"/>
</dbReference>
<dbReference type="CDD" id="cd17557">
    <property type="entry name" value="REC_Rcp-like"/>
    <property type="match status" value="1"/>
</dbReference>
<dbReference type="GO" id="GO:0000160">
    <property type="term" value="P:phosphorelay signal transduction system"/>
    <property type="evidence" value="ECO:0007669"/>
    <property type="project" value="InterPro"/>
</dbReference>
<dbReference type="Gene3D" id="3.40.50.2300">
    <property type="match status" value="1"/>
</dbReference>
<dbReference type="AlphaFoldDB" id="A0A545U9A6"/>
<name>A0A545U9A6_9GAMM</name>
<protein>
    <submittedName>
        <fullName evidence="3">Response regulator</fullName>
    </submittedName>
</protein>
<reference evidence="3 4" key="1">
    <citation type="submission" date="2019-07" db="EMBL/GenBank/DDBJ databases">
        <title>Draft genome for Aliikangiella sp. M105.</title>
        <authorList>
            <person name="Wang G."/>
        </authorList>
    </citation>
    <scope>NUCLEOTIDE SEQUENCE [LARGE SCALE GENOMIC DNA]</scope>
    <source>
        <strain evidence="3 4">M105</strain>
    </source>
</reference>
<evidence type="ECO:0000259" key="2">
    <source>
        <dbReference type="PROSITE" id="PS50110"/>
    </source>
</evidence>
<dbReference type="PROSITE" id="PS50110">
    <property type="entry name" value="RESPONSE_REGULATORY"/>
    <property type="match status" value="1"/>
</dbReference>
<dbReference type="PANTHER" id="PTHR44520:SF2">
    <property type="entry name" value="RESPONSE REGULATOR RCP1"/>
    <property type="match status" value="1"/>
</dbReference>
<keyword evidence="1" id="KW-0597">Phosphoprotein</keyword>
<sequence>MPIQPILVIEDSDDDFEATERAFKKSGNLANPLFRCEDGQEALDYLLRNGQYAELESTSKPGLILLDLNLPGKDGRSVLAEIKSNEDLKTIPVVVLTTSDDEKDISECYRHGANTYIKKPVNIERFFYAIKQLKEYWFEIAIKPKK</sequence>
<dbReference type="Proteomes" id="UP000315439">
    <property type="component" value="Unassembled WGS sequence"/>
</dbReference>
<dbReference type="InterPro" id="IPR001789">
    <property type="entry name" value="Sig_transdc_resp-reg_receiver"/>
</dbReference>
<dbReference type="PANTHER" id="PTHR44520">
    <property type="entry name" value="RESPONSE REGULATOR RCP1-RELATED"/>
    <property type="match status" value="1"/>
</dbReference>
<proteinExistence type="predicted"/>
<dbReference type="Pfam" id="PF00072">
    <property type="entry name" value="Response_reg"/>
    <property type="match status" value="1"/>
</dbReference>
<dbReference type="OrthoDB" id="9793549at2"/>
<dbReference type="InterPro" id="IPR011006">
    <property type="entry name" value="CheY-like_superfamily"/>
</dbReference>
<organism evidence="3 4">
    <name type="scientific">Aliikangiella coralliicola</name>
    <dbReference type="NCBI Taxonomy" id="2592383"/>
    <lineage>
        <taxon>Bacteria</taxon>
        <taxon>Pseudomonadati</taxon>
        <taxon>Pseudomonadota</taxon>
        <taxon>Gammaproteobacteria</taxon>
        <taxon>Oceanospirillales</taxon>
        <taxon>Pleioneaceae</taxon>
        <taxon>Aliikangiella</taxon>
    </lineage>
</organism>
<keyword evidence="4" id="KW-1185">Reference proteome</keyword>
<feature type="modified residue" description="4-aspartylphosphate" evidence="1">
    <location>
        <position position="67"/>
    </location>
</feature>